<protein>
    <recommendedName>
        <fullName evidence="2">DUF1664 domain-containing protein</fullName>
    </recommendedName>
</protein>
<keyword evidence="4" id="KW-1185">Reference proteome</keyword>
<dbReference type="OMA" id="LEYTQDH"/>
<dbReference type="InterPro" id="IPR012458">
    <property type="entry name" value="DUF1664"/>
</dbReference>
<dbReference type="Pfam" id="PF07889">
    <property type="entry name" value="DUF1664"/>
    <property type="match status" value="1"/>
</dbReference>
<sequence length="309" mass="33474">MALGNIAVVLGSGYLSTILTGGDAKKVPIIGDTLAHFVKNNGKHGKDGSSDQLASQLNSIKEEVHRAVRRRDENVTVISDISGSGSYTITAIVVAGLIGYAYVRWKGWKISDMMWVTKRGLADACDVVGKQLDDVSNTVQVTKKHLSGRIDRVDANLDETQEIIEGTRNEVAVIHVDLSAFQKELQEVSRTVEIWGSRLSGIEDTQDRTVRATEALVGFSQQLEHGGQNPNIRRVSSFLPALGSSSSEQSINKMLPPSPLPSLQTVKSVAEPSEDESQENHKVLPSSEGSMRWKLPGLGLGFLRSSSDV</sequence>
<accession>A0A9R0V349</accession>
<evidence type="ECO:0000313" key="4">
    <source>
        <dbReference type="Proteomes" id="UP000324705"/>
    </source>
</evidence>
<dbReference type="Proteomes" id="UP000324705">
    <property type="component" value="Chromosome 1B"/>
</dbReference>
<proteinExistence type="predicted"/>
<dbReference type="Gramene" id="TRITD1Bv1G006950.1">
    <property type="protein sequence ID" value="TRITD1Bv1G006950.1"/>
    <property type="gene ID" value="TRITD1Bv1G006950"/>
</dbReference>
<evidence type="ECO:0000259" key="2">
    <source>
        <dbReference type="Pfam" id="PF07889"/>
    </source>
</evidence>
<gene>
    <name evidence="3" type="ORF">TRITD_1Bv1G006950</name>
</gene>
<dbReference type="AlphaFoldDB" id="A0A9R0V349"/>
<dbReference type="EMBL" id="LT934112">
    <property type="protein sequence ID" value="VAH12583.1"/>
    <property type="molecule type" value="Genomic_DNA"/>
</dbReference>
<organism evidence="3 4">
    <name type="scientific">Triticum turgidum subsp. durum</name>
    <name type="common">Durum wheat</name>
    <name type="synonym">Triticum durum</name>
    <dbReference type="NCBI Taxonomy" id="4567"/>
    <lineage>
        <taxon>Eukaryota</taxon>
        <taxon>Viridiplantae</taxon>
        <taxon>Streptophyta</taxon>
        <taxon>Embryophyta</taxon>
        <taxon>Tracheophyta</taxon>
        <taxon>Spermatophyta</taxon>
        <taxon>Magnoliopsida</taxon>
        <taxon>Liliopsida</taxon>
        <taxon>Poales</taxon>
        <taxon>Poaceae</taxon>
        <taxon>BOP clade</taxon>
        <taxon>Pooideae</taxon>
        <taxon>Triticodae</taxon>
        <taxon>Triticeae</taxon>
        <taxon>Triticinae</taxon>
        <taxon>Triticum</taxon>
    </lineage>
</organism>
<evidence type="ECO:0000313" key="3">
    <source>
        <dbReference type="EMBL" id="VAH12583.1"/>
    </source>
</evidence>
<name>A0A9R0V349_TRITD</name>
<dbReference type="PANTHER" id="PTHR47289:SF3">
    <property type="entry name" value="OS01G0112300 PROTEIN"/>
    <property type="match status" value="1"/>
</dbReference>
<dbReference type="PANTHER" id="PTHR47289">
    <property type="entry name" value="TRANSCRIPTION FACTOR, PUTATIVE (DUF1664)-RELATED"/>
    <property type="match status" value="1"/>
</dbReference>
<evidence type="ECO:0000256" key="1">
    <source>
        <dbReference type="SAM" id="MobiDB-lite"/>
    </source>
</evidence>
<feature type="region of interest" description="Disordered" evidence="1">
    <location>
        <begin position="247"/>
        <end position="309"/>
    </location>
</feature>
<feature type="domain" description="DUF1664" evidence="2">
    <location>
        <begin position="83"/>
        <end position="206"/>
    </location>
</feature>
<reference evidence="3 4" key="1">
    <citation type="submission" date="2017-09" db="EMBL/GenBank/DDBJ databases">
        <authorList>
            <consortium name="International Durum Wheat Genome Sequencing Consortium (IDWGSC)"/>
            <person name="Milanesi L."/>
        </authorList>
    </citation>
    <scope>NUCLEOTIDE SEQUENCE [LARGE SCALE GENOMIC DNA]</scope>
    <source>
        <strain evidence="4">cv. Svevo</strain>
    </source>
</reference>